<dbReference type="Pfam" id="PF01850">
    <property type="entry name" value="PIN"/>
    <property type="match status" value="1"/>
</dbReference>
<dbReference type="InterPro" id="IPR002716">
    <property type="entry name" value="PIN_dom"/>
</dbReference>
<protein>
    <recommendedName>
        <fullName evidence="5">Ribonuclease VapC</fullName>
        <shortName evidence="5">RNase VapC</shortName>
        <ecNumber evidence="5">3.1.-.-</ecNumber>
    </recommendedName>
    <alternativeName>
        <fullName evidence="5">Toxin VapC</fullName>
    </alternativeName>
</protein>
<accession>A0ABD5K1T9</accession>
<keyword evidence="4 5" id="KW-0378">Hydrolase</keyword>
<dbReference type="Gene3D" id="3.40.50.1010">
    <property type="entry name" value="5'-nuclease"/>
    <property type="match status" value="1"/>
</dbReference>
<dbReference type="AlphaFoldDB" id="A0ABD5K1T9"/>
<evidence type="ECO:0000256" key="3">
    <source>
        <dbReference type="ARBA" id="ARBA00022723"/>
    </source>
</evidence>
<keyword evidence="2 5" id="KW-0540">Nuclease</keyword>
<organism evidence="7 8">
    <name type="scientific">Ochrobactrum teleogrylli</name>
    <dbReference type="NCBI Taxonomy" id="2479765"/>
    <lineage>
        <taxon>Bacteria</taxon>
        <taxon>Pseudomonadati</taxon>
        <taxon>Pseudomonadota</taxon>
        <taxon>Alphaproteobacteria</taxon>
        <taxon>Hyphomicrobiales</taxon>
        <taxon>Brucellaceae</taxon>
        <taxon>Brucella/Ochrobactrum group</taxon>
        <taxon>Ochrobactrum</taxon>
    </lineage>
</organism>
<dbReference type="InterPro" id="IPR022907">
    <property type="entry name" value="VapC_family"/>
</dbReference>
<dbReference type="GO" id="GO:0090729">
    <property type="term" value="F:toxin activity"/>
    <property type="evidence" value="ECO:0007669"/>
    <property type="project" value="UniProtKB-KW"/>
</dbReference>
<dbReference type="GO" id="GO:0016787">
    <property type="term" value="F:hydrolase activity"/>
    <property type="evidence" value="ECO:0007669"/>
    <property type="project" value="UniProtKB-KW"/>
</dbReference>
<keyword evidence="5" id="KW-0460">Magnesium</keyword>
<dbReference type="HAMAP" id="MF_00265">
    <property type="entry name" value="VapC_Nob1"/>
    <property type="match status" value="1"/>
</dbReference>
<reference evidence="7 8" key="1">
    <citation type="submission" date="2024-03" db="EMBL/GenBank/DDBJ databases">
        <title>Reference genomes for the five species model microbial community.</title>
        <authorList>
            <person name="Padfield D."/>
        </authorList>
    </citation>
    <scope>NUCLEOTIDE SEQUENCE [LARGE SCALE GENOMIC DNA]</scope>
    <source>
        <strain evidence="7 8">AB1</strain>
    </source>
</reference>
<dbReference type="EC" id="3.1.-.-" evidence="5"/>
<name>A0ABD5K1T9_9HYPH</name>
<gene>
    <name evidence="5" type="primary">vapC</name>
    <name evidence="7" type="ORF">WIX40_23135</name>
</gene>
<dbReference type="InterPro" id="IPR029060">
    <property type="entry name" value="PIN-like_dom_sf"/>
</dbReference>
<evidence type="ECO:0000256" key="4">
    <source>
        <dbReference type="ARBA" id="ARBA00022801"/>
    </source>
</evidence>
<comment type="function">
    <text evidence="5">Toxic component of a toxin-antitoxin (TA) system. An RNase.</text>
</comment>
<evidence type="ECO:0000259" key="6">
    <source>
        <dbReference type="Pfam" id="PF01850"/>
    </source>
</evidence>
<keyword evidence="1 5" id="KW-1277">Toxin-antitoxin system</keyword>
<evidence type="ECO:0000313" key="7">
    <source>
        <dbReference type="EMBL" id="MEJ5902977.1"/>
    </source>
</evidence>
<evidence type="ECO:0000256" key="1">
    <source>
        <dbReference type="ARBA" id="ARBA00022649"/>
    </source>
</evidence>
<evidence type="ECO:0000256" key="2">
    <source>
        <dbReference type="ARBA" id="ARBA00022722"/>
    </source>
</evidence>
<evidence type="ECO:0000256" key="5">
    <source>
        <dbReference type="HAMAP-Rule" id="MF_00265"/>
    </source>
</evidence>
<dbReference type="Proteomes" id="UP001362311">
    <property type="component" value="Unassembled WGS sequence"/>
</dbReference>
<dbReference type="GO" id="GO:0004518">
    <property type="term" value="F:nuclease activity"/>
    <property type="evidence" value="ECO:0007669"/>
    <property type="project" value="UniProtKB-KW"/>
</dbReference>
<dbReference type="GO" id="GO:0000287">
    <property type="term" value="F:magnesium ion binding"/>
    <property type="evidence" value="ECO:0007669"/>
    <property type="project" value="UniProtKB-UniRule"/>
</dbReference>
<dbReference type="CDD" id="cd09871">
    <property type="entry name" value="PIN_MtVapC28-VapC30-like"/>
    <property type="match status" value="1"/>
</dbReference>
<comment type="similarity">
    <text evidence="5">Belongs to the PINc/VapC protein family.</text>
</comment>
<dbReference type="SUPFAM" id="SSF88723">
    <property type="entry name" value="PIN domain-like"/>
    <property type="match status" value="1"/>
</dbReference>
<keyword evidence="5" id="KW-0800">Toxin</keyword>
<dbReference type="RefSeq" id="WP_182506590.1">
    <property type="nucleotide sequence ID" value="NZ_JBBHKQ010000003.1"/>
</dbReference>
<comment type="caution">
    <text evidence="7">The sequence shown here is derived from an EMBL/GenBank/DDBJ whole genome shotgun (WGS) entry which is preliminary data.</text>
</comment>
<evidence type="ECO:0000313" key="8">
    <source>
        <dbReference type="Proteomes" id="UP001362311"/>
    </source>
</evidence>
<feature type="binding site" evidence="5">
    <location>
        <position position="5"/>
    </location>
    <ligand>
        <name>Mg(2+)</name>
        <dbReference type="ChEBI" id="CHEBI:18420"/>
    </ligand>
</feature>
<feature type="domain" description="PIN" evidence="6">
    <location>
        <begin position="3"/>
        <end position="124"/>
    </location>
</feature>
<comment type="cofactor">
    <cofactor evidence="5">
        <name>Mg(2+)</name>
        <dbReference type="ChEBI" id="CHEBI:18420"/>
    </cofactor>
</comment>
<keyword evidence="3 5" id="KW-0479">Metal-binding</keyword>
<sequence>MIAIDTSVILAMALREPEAEQFESLVRRDVVIVGWPTLLELRMVLTGKGFLNAAAIVDQLTELPNTTAIAFDQVHYRAAESAFHRFGKGRHPAALNMGDCFSYAVASVAKAPLLFKGQDFGKTDLKLHPQSSTA</sequence>
<feature type="binding site" evidence="5">
    <location>
        <position position="99"/>
    </location>
    <ligand>
        <name>Mg(2+)</name>
        <dbReference type="ChEBI" id="CHEBI:18420"/>
    </ligand>
</feature>
<dbReference type="EMBL" id="JBBHKQ010000003">
    <property type="protein sequence ID" value="MEJ5902977.1"/>
    <property type="molecule type" value="Genomic_DNA"/>
</dbReference>
<proteinExistence type="inferred from homology"/>